<dbReference type="Pfam" id="PF04083">
    <property type="entry name" value="Abhydro_lipase"/>
    <property type="match status" value="1"/>
</dbReference>
<gene>
    <name evidence="5" type="primary">LOC108568326</name>
</gene>
<organism evidence="4 5">
    <name type="scientific">Nicrophorus vespilloides</name>
    <name type="common">Boreal carrion beetle</name>
    <dbReference type="NCBI Taxonomy" id="110193"/>
    <lineage>
        <taxon>Eukaryota</taxon>
        <taxon>Metazoa</taxon>
        <taxon>Ecdysozoa</taxon>
        <taxon>Arthropoda</taxon>
        <taxon>Hexapoda</taxon>
        <taxon>Insecta</taxon>
        <taxon>Pterygota</taxon>
        <taxon>Neoptera</taxon>
        <taxon>Endopterygota</taxon>
        <taxon>Coleoptera</taxon>
        <taxon>Polyphaga</taxon>
        <taxon>Staphyliniformia</taxon>
        <taxon>Silphidae</taxon>
        <taxon>Nicrophorinae</taxon>
        <taxon>Nicrophorus</taxon>
    </lineage>
</organism>
<accession>A0ABM1NDC1</accession>
<dbReference type="GeneID" id="108568326"/>
<protein>
    <recommendedName>
        <fullName evidence="2">Lipase</fullName>
    </recommendedName>
</protein>
<dbReference type="InterPro" id="IPR029058">
    <property type="entry name" value="AB_hydrolase_fold"/>
</dbReference>
<dbReference type="PANTHER" id="PTHR11005">
    <property type="entry name" value="LYSOSOMAL ACID LIPASE-RELATED"/>
    <property type="match status" value="1"/>
</dbReference>
<dbReference type="InterPro" id="IPR006693">
    <property type="entry name" value="AB_hydrolase_lipase"/>
</dbReference>
<keyword evidence="2" id="KW-0443">Lipid metabolism</keyword>
<proteinExistence type="inferred from homology"/>
<evidence type="ECO:0000256" key="1">
    <source>
        <dbReference type="ARBA" id="ARBA00010701"/>
    </source>
</evidence>
<dbReference type="PIRSF" id="PIRSF000862">
    <property type="entry name" value="Steryl_ester_lip"/>
    <property type="match status" value="1"/>
</dbReference>
<dbReference type="Gene3D" id="3.40.50.1820">
    <property type="entry name" value="alpha/beta hydrolase"/>
    <property type="match status" value="1"/>
</dbReference>
<keyword evidence="4" id="KW-1185">Reference proteome</keyword>
<dbReference type="RefSeq" id="XP_017784821.1">
    <property type="nucleotide sequence ID" value="XM_017929332.1"/>
</dbReference>
<dbReference type="Proteomes" id="UP000695000">
    <property type="component" value="Unplaced"/>
</dbReference>
<reference evidence="5" key="1">
    <citation type="submission" date="2025-08" db="UniProtKB">
        <authorList>
            <consortium name="RefSeq"/>
        </authorList>
    </citation>
    <scope>IDENTIFICATION</scope>
    <source>
        <tissue evidence="5">Whole Larva</tissue>
    </source>
</reference>
<sequence length="396" mass="46072">MVCFNKFLYFLFINFNSPFRTCIFDIEIKNIVESHGYPFEEYKDIQTPDGYLLTLHRIPYGKNVSDKTVVRPPVFLMHGILCSSINFVFAGPNISISYQLADRGYDVWLGNSRSTSYSKKHILYDVKSFEFWNFSMDELGVNDLGTSIEFVLKQTNCKKLTYIGHSHGNTILAILINEQPKFNDQIKLYIALAPSLSYSTYYHPWLTRLSYLIPVFKQLGLYEFPPMLNYVNNIVALICDNNNNITNTLCILLMEIAVGPEKYINKTASRPFFERLLEGIGYKNFEHILQVYYSGGKLRKFDFGVYENFRIYGNAIPPDYEINKIHIPTAIYYTSHDWFNSREDVEIALKEVPNVVDDYLVTNDVFNHLDFLWARNIKDLLCSRVISLIDSYNKIV</sequence>
<evidence type="ECO:0000313" key="5">
    <source>
        <dbReference type="RefSeq" id="XP_017784821.1"/>
    </source>
</evidence>
<evidence type="ECO:0000256" key="2">
    <source>
        <dbReference type="PIRNR" id="PIRNR000862"/>
    </source>
</evidence>
<evidence type="ECO:0000259" key="3">
    <source>
        <dbReference type="Pfam" id="PF04083"/>
    </source>
</evidence>
<keyword evidence="2" id="KW-0378">Hydrolase</keyword>
<name>A0ABM1NDC1_NICVS</name>
<evidence type="ECO:0000313" key="4">
    <source>
        <dbReference type="Proteomes" id="UP000695000"/>
    </source>
</evidence>
<dbReference type="SUPFAM" id="SSF53474">
    <property type="entry name" value="alpha/beta-Hydrolases"/>
    <property type="match status" value="1"/>
</dbReference>
<comment type="similarity">
    <text evidence="1 2">Belongs to the AB hydrolase superfamily. Lipase family.</text>
</comment>
<keyword evidence="2" id="KW-0442">Lipid degradation</keyword>
<feature type="domain" description="Partial AB-hydrolase lipase" evidence="3">
    <location>
        <begin position="29"/>
        <end position="89"/>
    </location>
</feature>
<dbReference type="InterPro" id="IPR025483">
    <property type="entry name" value="Lipase_euk"/>
</dbReference>